<dbReference type="Proteomes" id="UP001651690">
    <property type="component" value="Unassembled WGS sequence"/>
</dbReference>
<sequence length="233" mass="26094">MVNVWTKTVAAAGLLYAARRYFSNWGTTKSESTKYLPGDELIGPPVAQATEGVWIEASASSVWPWLVQLGQDRGGLYTFDTLENVIGLRYVNADRIHPEWQHLAPGDAVRLVPRGWMGLRGLAMRVVEVDDERCIVLRATAPEHHWDAVWSFHLIPEWEDRCRLLIRSRMSLRHPGEILLAELVGPARAFVTRGILTGVKRRVECTLQAEESAAGAVDDLHREPQVVEGTLPL</sequence>
<reference evidence="1 2" key="1">
    <citation type="submission" date="2022-06" db="EMBL/GenBank/DDBJ databases">
        <title>Mycolicibacterium sp. CAU 1645 isolated from seawater.</title>
        <authorList>
            <person name="Kim W."/>
        </authorList>
    </citation>
    <scope>NUCLEOTIDE SEQUENCE [LARGE SCALE GENOMIC DNA]</scope>
    <source>
        <strain evidence="1 2">CAU 1645</strain>
    </source>
</reference>
<evidence type="ECO:0000313" key="2">
    <source>
        <dbReference type="Proteomes" id="UP001651690"/>
    </source>
</evidence>
<accession>A0ABT1LVQ8</accession>
<protein>
    <submittedName>
        <fullName evidence="1">SRPBCC family protein</fullName>
    </submittedName>
</protein>
<name>A0ABT1LVQ8_9MYCO</name>
<organism evidence="1 2">
    <name type="scientific">Mycolicibacterium arenosum</name>
    <dbReference type="NCBI Taxonomy" id="2952157"/>
    <lineage>
        <taxon>Bacteria</taxon>
        <taxon>Bacillati</taxon>
        <taxon>Actinomycetota</taxon>
        <taxon>Actinomycetes</taxon>
        <taxon>Mycobacteriales</taxon>
        <taxon>Mycobacteriaceae</taxon>
        <taxon>Mycolicibacterium</taxon>
    </lineage>
</organism>
<gene>
    <name evidence="1" type="ORF">NM203_02135</name>
</gene>
<evidence type="ECO:0000313" key="1">
    <source>
        <dbReference type="EMBL" id="MCP9270981.1"/>
    </source>
</evidence>
<dbReference type="EMBL" id="JANDBD010000001">
    <property type="protein sequence ID" value="MCP9270981.1"/>
    <property type="molecule type" value="Genomic_DNA"/>
</dbReference>
<comment type="caution">
    <text evidence="1">The sequence shown here is derived from an EMBL/GenBank/DDBJ whole genome shotgun (WGS) entry which is preliminary data.</text>
</comment>
<proteinExistence type="predicted"/>
<keyword evidence="2" id="KW-1185">Reference proteome</keyword>
<dbReference type="RefSeq" id="WP_255057958.1">
    <property type="nucleotide sequence ID" value="NZ_JANDBD010000001.1"/>
</dbReference>